<dbReference type="EMBL" id="CAFBLS010000215">
    <property type="protein sequence ID" value="CAB4883566.1"/>
    <property type="molecule type" value="Genomic_DNA"/>
</dbReference>
<dbReference type="PANTHER" id="PTHR42695:SF5">
    <property type="entry name" value="GLUTAMINE AMIDOTRANSFERASE YLR126C-RELATED"/>
    <property type="match status" value="1"/>
</dbReference>
<sequence>MRVLFMQHDAFSPPRLVAERFEELGFEAVEETIVDAHLYDTPGDATYEFPDPRDFDVIVPMGSPWGAWDDSKIGSWLLPEMQWLRDADAAGVPVLGICFGGQLLARAHGGSVGRAPDCEIGWTSLWSEDESLIDPGPWFSFHFDRWELPPGADEIARTSRASQAFTLRKNLALQFHPELTGDMLEGWLNSPGDGRNLIIADGQDPDILLAYTRAEEPKARQRSHALVDNFLVQVASLGHLVPG</sequence>
<protein>
    <submittedName>
        <fullName evidence="2">Unannotated protein</fullName>
    </submittedName>
</protein>
<evidence type="ECO:0000259" key="1">
    <source>
        <dbReference type="Pfam" id="PF00117"/>
    </source>
</evidence>
<dbReference type="CDD" id="cd01741">
    <property type="entry name" value="GATase1_1"/>
    <property type="match status" value="1"/>
</dbReference>
<dbReference type="GO" id="GO:0005829">
    <property type="term" value="C:cytosol"/>
    <property type="evidence" value="ECO:0007669"/>
    <property type="project" value="TreeGrafter"/>
</dbReference>
<dbReference type="InterPro" id="IPR029062">
    <property type="entry name" value="Class_I_gatase-like"/>
</dbReference>
<dbReference type="Gene3D" id="3.40.50.880">
    <property type="match status" value="1"/>
</dbReference>
<dbReference type="PANTHER" id="PTHR42695">
    <property type="entry name" value="GLUTAMINE AMIDOTRANSFERASE YLR126C-RELATED"/>
    <property type="match status" value="1"/>
</dbReference>
<feature type="domain" description="Glutamine amidotransferase" evidence="1">
    <location>
        <begin position="82"/>
        <end position="180"/>
    </location>
</feature>
<dbReference type="SUPFAM" id="SSF52317">
    <property type="entry name" value="Class I glutamine amidotransferase-like"/>
    <property type="match status" value="1"/>
</dbReference>
<organism evidence="2">
    <name type="scientific">freshwater metagenome</name>
    <dbReference type="NCBI Taxonomy" id="449393"/>
    <lineage>
        <taxon>unclassified sequences</taxon>
        <taxon>metagenomes</taxon>
        <taxon>ecological metagenomes</taxon>
    </lineage>
</organism>
<dbReference type="InterPro" id="IPR044992">
    <property type="entry name" value="ChyE-like"/>
</dbReference>
<dbReference type="PROSITE" id="PS51273">
    <property type="entry name" value="GATASE_TYPE_1"/>
    <property type="match status" value="1"/>
</dbReference>
<name>A0A6J7EKF0_9ZZZZ</name>
<proteinExistence type="predicted"/>
<gene>
    <name evidence="2" type="ORF">UFOPK3402_01530</name>
</gene>
<accession>A0A6J7EKF0</accession>
<dbReference type="AlphaFoldDB" id="A0A6J7EKF0"/>
<reference evidence="2" key="1">
    <citation type="submission" date="2020-05" db="EMBL/GenBank/DDBJ databases">
        <authorList>
            <person name="Chiriac C."/>
            <person name="Salcher M."/>
            <person name="Ghai R."/>
            <person name="Kavagutti S V."/>
        </authorList>
    </citation>
    <scope>NUCLEOTIDE SEQUENCE</scope>
</reference>
<dbReference type="InterPro" id="IPR017926">
    <property type="entry name" value="GATASE"/>
</dbReference>
<evidence type="ECO:0000313" key="2">
    <source>
        <dbReference type="EMBL" id="CAB4883566.1"/>
    </source>
</evidence>
<dbReference type="Pfam" id="PF00117">
    <property type="entry name" value="GATase"/>
    <property type="match status" value="1"/>
</dbReference>